<feature type="chain" id="PRO_5039186973" description="Fervidolysin-like N-terminal prodomain domain-containing protein" evidence="2">
    <location>
        <begin position="22"/>
        <end position="202"/>
    </location>
</feature>
<feature type="region of interest" description="Disordered" evidence="1">
    <location>
        <begin position="141"/>
        <end position="202"/>
    </location>
</feature>
<feature type="signal peptide" evidence="2">
    <location>
        <begin position="1"/>
        <end position="21"/>
    </location>
</feature>
<dbReference type="Pfam" id="PF22148">
    <property type="entry name" value="Fervidolysin_NPro-like"/>
    <property type="match status" value="1"/>
</dbReference>
<evidence type="ECO:0000313" key="4">
    <source>
        <dbReference type="EMBL" id="PTX64292.1"/>
    </source>
</evidence>
<dbReference type="InterPro" id="IPR054399">
    <property type="entry name" value="Fervidolysin-like_N_prodom"/>
</dbReference>
<keyword evidence="5" id="KW-1185">Reference proteome</keyword>
<dbReference type="EMBL" id="QBKR01000003">
    <property type="protein sequence ID" value="PTX64292.1"/>
    <property type="molecule type" value="Genomic_DNA"/>
</dbReference>
<dbReference type="RefSeq" id="WP_108021862.1">
    <property type="nucleotide sequence ID" value="NZ_QBKR01000003.1"/>
</dbReference>
<dbReference type="Proteomes" id="UP000244240">
    <property type="component" value="Unassembled WGS sequence"/>
</dbReference>
<gene>
    <name evidence="4" type="ORF">C8P63_10375</name>
</gene>
<evidence type="ECO:0000256" key="1">
    <source>
        <dbReference type="SAM" id="MobiDB-lite"/>
    </source>
</evidence>
<name>A0A2T6C7L8_9BACL</name>
<comment type="caution">
    <text evidence="4">The sequence shown here is derived from an EMBL/GenBank/DDBJ whole genome shotgun (WGS) entry which is preliminary data.</text>
</comment>
<evidence type="ECO:0000256" key="2">
    <source>
        <dbReference type="SAM" id="SignalP"/>
    </source>
</evidence>
<feature type="compositionally biased region" description="Basic and acidic residues" evidence="1">
    <location>
        <begin position="146"/>
        <end position="172"/>
    </location>
</feature>
<evidence type="ECO:0000259" key="3">
    <source>
        <dbReference type="Pfam" id="PF22148"/>
    </source>
</evidence>
<protein>
    <recommendedName>
        <fullName evidence="3">Fervidolysin-like N-terminal prodomain domain-containing protein</fullName>
    </recommendedName>
</protein>
<feature type="domain" description="Fervidolysin-like N-terminal prodomain" evidence="3">
    <location>
        <begin position="82"/>
        <end position="142"/>
    </location>
</feature>
<reference evidence="4 5" key="1">
    <citation type="submission" date="2018-04" db="EMBL/GenBank/DDBJ databases">
        <title>Genomic Encyclopedia of Archaeal and Bacterial Type Strains, Phase II (KMG-II): from individual species to whole genera.</title>
        <authorList>
            <person name="Goeker M."/>
        </authorList>
    </citation>
    <scope>NUCLEOTIDE SEQUENCE [LARGE SCALE GENOMIC DNA]</scope>
    <source>
        <strain evidence="4 5">DSM 45787</strain>
    </source>
</reference>
<dbReference type="AlphaFoldDB" id="A0A2T6C7L8"/>
<sequence>MKKSIIKGVFLVGTCVSIPLAGTFTMGSDALAYREPFSPHPRTHAAVNKAPVKNEQGKDVPKRKRIQRQSRIETPPVAPKPEDTVAVQFHRNVSQEDQQKLHRKLNGKVVYRIFDNIVLVKVKQPGEEAIRRYRESALVKQAGAEEPVKNHPEAKEPPLQKPEPEPERRLTDPPDDPVGVPQTEKKKNLIQNLTERLNPFAE</sequence>
<keyword evidence="2" id="KW-0732">Signal</keyword>
<proteinExistence type="predicted"/>
<organism evidence="4 5">
    <name type="scientific">Melghirimyces profundicolus</name>
    <dbReference type="NCBI Taxonomy" id="1242148"/>
    <lineage>
        <taxon>Bacteria</taxon>
        <taxon>Bacillati</taxon>
        <taxon>Bacillota</taxon>
        <taxon>Bacilli</taxon>
        <taxon>Bacillales</taxon>
        <taxon>Thermoactinomycetaceae</taxon>
        <taxon>Melghirimyces</taxon>
    </lineage>
</organism>
<evidence type="ECO:0000313" key="5">
    <source>
        <dbReference type="Proteomes" id="UP000244240"/>
    </source>
</evidence>
<accession>A0A2T6C7L8</accession>